<keyword evidence="2" id="KW-1185">Reference proteome</keyword>
<dbReference type="RefSeq" id="WP_231463462.1">
    <property type="nucleotide sequence ID" value="NZ_JAJOHW010000100.1"/>
</dbReference>
<organism evidence="1 2">
    <name type="scientific">Chromobacterium aquaticum</name>
    <dbReference type="NCBI Taxonomy" id="467180"/>
    <lineage>
        <taxon>Bacteria</taxon>
        <taxon>Pseudomonadati</taxon>
        <taxon>Pseudomonadota</taxon>
        <taxon>Betaproteobacteria</taxon>
        <taxon>Neisseriales</taxon>
        <taxon>Chromobacteriaceae</taxon>
        <taxon>Chromobacterium</taxon>
    </lineage>
</organism>
<sequence>MGRVYWVADRLSMALLSSGGKGRNRPVWRALAVASVAIEGIVGAVRKNGLSCNAFGMFVLQKCMKNSSLVVCALQHFS</sequence>
<evidence type="ECO:0000313" key="1">
    <source>
        <dbReference type="EMBL" id="MFC4490614.1"/>
    </source>
</evidence>
<dbReference type="Proteomes" id="UP001595999">
    <property type="component" value="Unassembled WGS sequence"/>
</dbReference>
<accession>A0ABV8ZVA4</accession>
<reference evidence="2" key="1">
    <citation type="journal article" date="2019" name="Int. J. Syst. Evol. Microbiol.">
        <title>The Global Catalogue of Microorganisms (GCM) 10K type strain sequencing project: providing services to taxonomists for standard genome sequencing and annotation.</title>
        <authorList>
            <consortium name="The Broad Institute Genomics Platform"/>
            <consortium name="The Broad Institute Genome Sequencing Center for Infectious Disease"/>
            <person name="Wu L."/>
            <person name="Ma J."/>
        </authorList>
    </citation>
    <scope>NUCLEOTIDE SEQUENCE [LARGE SCALE GENOMIC DNA]</scope>
    <source>
        <strain evidence="2">CGMCC 4.7608</strain>
    </source>
</reference>
<evidence type="ECO:0000313" key="2">
    <source>
        <dbReference type="Proteomes" id="UP001595999"/>
    </source>
</evidence>
<gene>
    <name evidence="1" type="ORF">ACFO0R_13410</name>
</gene>
<name>A0ABV8ZVA4_9NEIS</name>
<protein>
    <submittedName>
        <fullName evidence="1">Uncharacterized protein</fullName>
    </submittedName>
</protein>
<comment type="caution">
    <text evidence="1">The sequence shown here is derived from an EMBL/GenBank/DDBJ whole genome shotgun (WGS) entry which is preliminary data.</text>
</comment>
<proteinExistence type="predicted"/>
<dbReference type="EMBL" id="JBHSEK010000008">
    <property type="protein sequence ID" value="MFC4490614.1"/>
    <property type="molecule type" value="Genomic_DNA"/>
</dbReference>